<feature type="transmembrane region" description="Helical" evidence="8">
    <location>
        <begin position="86"/>
        <end position="110"/>
    </location>
</feature>
<evidence type="ECO:0000313" key="10">
    <source>
        <dbReference type="Proteomes" id="UP000035065"/>
    </source>
</evidence>
<keyword evidence="10" id="KW-1185">Reference proteome</keyword>
<keyword evidence="5 8" id="KW-1133">Transmembrane helix</keyword>
<feature type="region of interest" description="Disordered" evidence="7">
    <location>
        <begin position="185"/>
        <end position="240"/>
    </location>
</feature>
<dbReference type="PANTHER" id="PTHR42718:SF46">
    <property type="entry name" value="BLR6921 PROTEIN"/>
    <property type="match status" value="1"/>
</dbReference>
<keyword evidence="3" id="KW-1003">Cell membrane</keyword>
<keyword evidence="6 8" id="KW-0472">Membrane</keyword>
<keyword evidence="4 8" id="KW-0812">Transmembrane</keyword>
<reference evidence="9 10" key="1">
    <citation type="journal article" date="2011" name="J. Bacteriol.">
        <title>Draft Genome Sequence of Gordonia neofelifaecis NRRL B-59395, a Cholesterol-Degrading Actinomycete.</title>
        <authorList>
            <person name="Ge F."/>
            <person name="Li W."/>
            <person name="Chen G."/>
            <person name="Liu Y."/>
            <person name="Zhang G."/>
            <person name="Yong B."/>
            <person name="Wang Q."/>
            <person name="Wang N."/>
            <person name="Huang Z."/>
            <person name="Li W."/>
            <person name="Wang J."/>
            <person name="Wu C."/>
            <person name="Xie Q."/>
            <person name="Liu G."/>
        </authorList>
    </citation>
    <scope>NUCLEOTIDE SEQUENCE [LARGE SCALE GENOMIC DNA]</scope>
    <source>
        <strain evidence="9 10">NRRL B-59395</strain>
    </source>
</reference>
<feature type="transmembrane region" description="Helical" evidence="8">
    <location>
        <begin position="21"/>
        <end position="40"/>
    </location>
</feature>
<dbReference type="Proteomes" id="UP000035065">
    <property type="component" value="Unassembled WGS sequence"/>
</dbReference>
<dbReference type="GO" id="GO:0005886">
    <property type="term" value="C:plasma membrane"/>
    <property type="evidence" value="ECO:0007669"/>
    <property type="project" value="UniProtKB-SubCell"/>
</dbReference>
<dbReference type="SUPFAM" id="SSF103473">
    <property type="entry name" value="MFS general substrate transporter"/>
    <property type="match status" value="1"/>
</dbReference>
<evidence type="ECO:0000313" key="9">
    <source>
        <dbReference type="EMBL" id="EGD53313.1"/>
    </source>
</evidence>
<feature type="transmembrane region" description="Helical" evidence="8">
    <location>
        <begin position="46"/>
        <end position="66"/>
    </location>
</feature>
<dbReference type="PANTHER" id="PTHR42718">
    <property type="entry name" value="MAJOR FACILITATOR SUPERFAMILY MULTIDRUG TRANSPORTER MFSC"/>
    <property type="match status" value="1"/>
</dbReference>
<feature type="transmembrane region" description="Helical" evidence="8">
    <location>
        <begin position="116"/>
        <end position="139"/>
    </location>
</feature>
<feature type="compositionally biased region" description="Basic residues" evidence="7">
    <location>
        <begin position="188"/>
        <end position="205"/>
    </location>
</feature>
<name>F1YPN4_9ACTN</name>
<dbReference type="AlphaFoldDB" id="F1YPN4"/>
<keyword evidence="2" id="KW-0813">Transport</keyword>
<evidence type="ECO:0000256" key="1">
    <source>
        <dbReference type="ARBA" id="ARBA00004651"/>
    </source>
</evidence>
<dbReference type="RefSeq" id="WP_009681073.1">
    <property type="nucleotide sequence ID" value="NZ_AEUD01000027.1"/>
</dbReference>
<protein>
    <submittedName>
        <fullName evidence="9">Major facilitator superfamily permease</fullName>
    </submittedName>
</protein>
<organism evidence="9 10">
    <name type="scientific">Gordonia neofelifaecis NRRL B-59395</name>
    <dbReference type="NCBI Taxonomy" id="644548"/>
    <lineage>
        <taxon>Bacteria</taxon>
        <taxon>Bacillati</taxon>
        <taxon>Actinomycetota</taxon>
        <taxon>Actinomycetes</taxon>
        <taxon>Mycobacteriales</taxon>
        <taxon>Gordoniaceae</taxon>
        <taxon>Gordonia</taxon>
    </lineage>
</organism>
<feature type="transmembrane region" description="Helical" evidence="8">
    <location>
        <begin position="151"/>
        <end position="180"/>
    </location>
</feature>
<evidence type="ECO:0000256" key="7">
    <source>
        <dbReference type="SAM" id="MobiDB-lite"/>
    </source>
</evidence>
<accession>F1YPN4</accession>
<dbReference type="eggNOG" id="COG2814">
    <property type="taxonomic scope" value="Bacteria"/>
</dbReference>
<evidence type="ECO:0000256" key="2">
    <source>
        <dbReference type="ARBA" id="ARBA00022448"/>
    </source>
</evidence>
<gene>
    <name evidence="9" type="ORF">SCNU_19457</name>
</gene>
<feature type="compositionally biased region" description="Basic residues" evidence="7">
    <location>
        <begin position="219"/>
        <end position="240"/>
    </location>
</feature>
<dbReference type="InterPro" id="IPR036259">
    <property type="entry name" value="MFS_trans_sf"/>
</dbReference>
<evidence type="ECO:0000256" key="4">
    <source>
        <dbReference type="ARBA" id="ARBA00022692"/>
    </source>
</evidence>
<comment type="subcellular location">
    <subcellularLocation>
        <location evidence="1">Cell membrane</location>
        <topology evidence="1">Multi-pass membrane protein</topology>
    </subcellularLocation>
</comment>
<evidence type="ECO:0000256" key="8">
    <source>
        <dbReference type="SAM" id="Phobius"/>
    </source>
</evidence>
<sequence>MSATPSDPSVRGERAQLDVHGSLLLTAFPLLVAYAVVSVGEADTSPWTTTAALVGAAAAAAGFARIESRSWNPLIPLAFFADRPRVRANLTTMLLSAALSTSFLLFTFYLQDRLGIGPLGAGLTMLPLAVALVVSSMLIPRLLERWGAVTCVRVGLAATAAAMSTIGGVAVMNAGAAWLLSQPAHGRSVPRGHGTRRVGAHRRGGDHRPIGGCPSRSRQLSRRGARTPGHGRRGARAALG</sequence>
<evidence type="ECO:0000256" key="6">
    <source>
        <dbReference type="ARBA" id="ARBA00023136"/>
    </source>
</evidence>
<dbReference type="STRING" id="644548.SCNU_19457"/>
<comment type="caution">
    <text evidence="9">The sequence shown here is derived from an EMBL/GenBank/DDBJ whole genome shotgun (WGS) entry which is preliminary data.</text>
</comment>
<dbReference type="EMBL" id="AEUD01000027">
    <property type="protein sequence ID" value="EGD53313.1"/>
    <property type="molecule type" value="Genomic_DNA"/>
</dbReference>
<proteinExistence type="predicted"/>
<dbReference type="Gene3D" id="1.20.1250.20">
    <property type="entry name" value="MFS general substrate transporter like domains"/>
    <property type="match status" value="1"/>
</dbReference>
<evidence type="ECO:0000256" key="5">
    <source>
        <dbReference type="ARBA" id="ARBA00022989"/>
    </source>
</evidence>
<evidence type="ECO:0000256" key="3">
    <source>
        <dbReference type="ARBA" id="ARBA00022475"/>
    </source>
</evidence>